<evidence type="ECO:0000313" key="1">
    <source>
        <dbReference type="EMBL" id="MBW4670301.1"/>
    </source>
</evidence>
<organism evidence="1 2">
    <name type="scientific">Cyanomargarita calcarea GSE-NOS-MK-12-04C</name>
    <dbReference type="NCBI Taxonomy" id="2839659"/>
    <lineage>
        <taxon>Bacteria</taxon>
        <taxon>Bacillati</taxon>
        <taxon>Cyanobacteriota</taxon>
        <taxon>Cyanophyceae</taxon>
        <taxon>Nostocales</taxon>
        <taxon>Cyanomargaritaceae</taxon>
        <taxon>Cyanomargarita</taxon>
    </lineage>
</organism>
<comment type="caution">
    <text evidence="1">The sequence shown here is derived from an EMBL/GenBank/DDBJ whole genome shotgun (WGS) entry which is preliminary data.</text>
</comment>
<name>A0A951UV47_9CYAN</name>
<evidence type="ECO:0008006" key="3">
    <source>
        <dbReference type="Google" id="ProtNLM"/>
    </source>
</evidence>
<proteinExistence type="predicted"/>
<dbReference type="EMBL" id="JAHHGZ010000029">
    <property type="protein sequence ID" value="MBW4670301.1"/>
    <property type="molecule type" value="Genomic_DNA"/>
</dbReference>
<dbReference type="PRINTS" id="PR00347">
    <property type="entry name" value="THAUMATIN"/>
</dbReference>
<dbReference type="SUPFAM" id="SSF49870">
    <property type="entry name" value="Osmotin, thaumatin-like protein"/>
    <property type="match status" value="1"/>
</dbReference>
<dbReference type="InterPro" id="IPR037176">
    <property type="entry name" value="Osmotin/thaumatin-like_sf"/>
</dbReference>
<reference evidence="1" key="1">
    <citation type="submission" date="2021-05" db="EMBL/GenBank/DDBJ databases">
        <authorList>
            <person name="Pietrasiak N."/>
            <person name="Ward R."/>
            <person name="Stajich J.E."/>
            <person name="Kurbessoian T."/>
        </authorList>
    </citation>
    <scope>NUCLEOTIDE SEQUENCE</scope>
    <source>
        <strain evidence="1">GSE-NOS-MK-12-04C</strain>
    </source>
</reference>
<evidence type="ECO:0000313" key="2">
    <source>
        <dbReference type="Proteomes" id="UP000729701"/>
    </source>
</evidence>
<dbReference type="Proteomes" id="UP000729701">
    <property type="component" value="Unassembled WGS sequence"/>
</dbReference>
<accession>A0A951UV47</accession>
<sequence>MNDKIETDYSVIMTKSRKFSSALSRASITLLMVSLSLLILFVNPQGAMAQESRATSHTTRLSVTNQCDFPVWMATIPNANITPLSDGTVKLSKGQSHDYSIPNSGWAGRFWPKSGCDSNGMNCTAGEAVPPCPATGCQPPADTKVEINFPNLSSRDNAWYNISLVDGYSLPVEIKPREGESGSCITTNCNLSLNSCPQDETQGLGDLRVFNAGKAVQCLSPCKKWNYPAPFGLGKPETEAPGIDLCCPYNDVERCRRGPVVQTKFVQTVHKTCPTAYGYAYDDEAGLHNCPTQKSFDVTLCSVGR</sequence>
<reference evidence="1" key="2">
    <citation type="journal article" date="2022" name="Microbiol. Resour. Announc.">
        <title>Metagenome Sequencing to Explore Phylogenomics of Terrestrial Cyanobacteria.</title>
        <authorList>
            <person name="Ward R.D."/>
            <person name="Stajich J.E."/>
            <person name="Johansen J.R."/>
            <person name="Huntemann M."/>
            <person name="Clum A."/>
            <person name="Foster B."/>
            <person name="Foster B."/>
            <person name="Roux S."/>
            <person name="Palaniappan K."/>
            <person name="Varghese N."/>
            <person name="Mukherjee S."/>
            <person name="Reddy T.B.K."/>
            <person name="Daum C."/>
            <person name="Copeland A."/>
            <person name="Chen I.A."/>
            <person name="Ivanova N.N."/>
            <person name="Kyrpides N.C."/>
            <person name="Shapiro N."/>
            <person name="Eloe-Fadrosh E.A."/>
            <person name="Pietrasiak N."/>
        </authorList>
    </citation>
    <scope>NUCLEOTIDE SEQUENCE</scope>
    <source>
        <strain evidence="1">GSE-NOS-MK-12-04C</strain>
    </source>
</reference>
<dbReference type="AlphaFoldDB" id="A0A951UV47"/>
<gene>
    <name evidence="1" type="ORF">KME60_23525</name>
</gene>
<dbReference type="Pfam" id="PF00314">
    <property type="entry name" value="Thaumatin"/>
    <property type="match status" value="1"/>
</dbReference>
<dbReference type="PIRSF" id="PIRSF002703">
    <property type="entry name" value="Thaumatin"/>
    <property type="match status" value="1"/>
</dbReference>
<dbReference type="InterPro" id="IPR001938">
    <property type="entry name" value="Thaumatin"/>
</dbReference>
<dbReference type="PROSITE" id="PS51367">
    <property type="entry name" value="THAUMATIN_2"/>
    <property type="match status" value="1"/>
</dbReference>
<dbReference type="SMART" id="SM00205">
    <property type="entry name" value="THN"/>
    <property type="match status" value="1"/>
</dbReference>
<protein>
    <recommendedName>
        <fullName evidence="3">Thaumatin-like protein</fullName>
    </recommendedName>
</protein>
<dbReference type="Gene3D" id="2.60.110.10">
    <property type="entry name" value="Thaumatin"/>
    <property type="match status" value="1"/>
</dbReference>
<dbReference type="PANTHER" id="PTHR31048">
    <property type="entry name" value="OS03G0233200 PROTEIN"/>
    <property type="match status" value="1"/>
</dbReference>